<keyword evidence="1" id="KW-0732">Signal</keyword>
<reference evidence="2 3" key="1">
    <citation type="submission" date="2021-06" db="EMBL/GenBank/DDBJ databases">
        <authorList>
            <person name="Criscuolo A."/>
        </authorList>
    </citation>
    <scope>NUCLEOTIDE SEQUENCE [LARGE SCALE GENOMIC DNA]</scope>
    <source>
        <strain evidence="3">CIP 111802</strain>
    </source>
</reference>
<evidence type="ECO:0008006" key="4">
    <source>
        <dbReference type="Google" id="ProtNLM"/>
    </source>
</evidence>
<dbReference type="PANTHER" id="PTHR43649:SF12">
    <property type="entry name" value="DIACETYLCHITOBIOSE BINDING PROTEIN DASA"/>
    <property type="match status" value="1"/>
</dbReference>
<protein>
    <recommendedName>
        <fullName evidence="4">Extracellular solute-binding protein</fullName>
    </recommendedName>
</protein>
<feature type="signal peptide" evidence="1">
    <location>
        <begin position="1"/>
        <end position="27"/>
    </location>
</feature>
<keyword evidence="3" id="KW-1185">Reference proteome</keyword>
<evidence type="ECO:0000256" key="1">
    <source>
        <dbReference type="SAM" id="SignalP"/>
    </source>
</evidence>
<organism evidence="2 3">
    <name type="scientific">Paenibacillus allorhizosphaerae</name>
    <dbReference type="NCBI Taxonomy" id="2849866"/>
    <lineage>
        <taxon>Bacteria</taxon>
        <taxon>Bacillati</taxon>
        <taxon>Bacillota</taxon>
        <taxon>Bacilli</taxon>
        <taxon>Bacillales</taxon>
        <taxon>Paenibacillaceae</taxon>
        <taxon>Paenibacillus</taxon>
    </lineage>
</organism>
<evidence type="ECO:0000313" key="2">
    <source>
        <dbReference type="EMBL" id="CAG7616231.1"/>
    </source>
</evidence>
<dbReference type="PANTHER" id="PTHR43649">
    <property type="entry name" value="ARABINOSE-BINDING PROTEIN-RELATED"/>
    <property type="match status" value="1"/>
</dbReference>
<dbReference type="RefSeq" id="WP_218096642.1">
    <property type="nucleotide sequence ID" value="NZ_CAJVCE010000001.1"/>
</dbReference>
<evidence type="ECO:0000313" key="3">
    <source>
        <dbReference type="Proteomes" id="UP000730618"/>
    </source>
</evidence>
<dbReference type="InterPro" id="IPR006059">
    <property type="entry name" value="SBP"/>
</dbReference>
<accession>A0ABM8VAE2</accession>
<dbReference type="Pfam" id="PF01547">
    <property type="entry name" value="SBP_bac_1"/>
    <property type="match status" value="1"/>
</dbReference>
<name>A0ABM8VAE2_9BACL</name>
<dbReference type="EMBL" id="CAJVCE010000001">
    <property type="protein sequence ID" value="CAG7616231.1"/>
    <property type="molecule type" value="Genomic_DNA"/>
</dbReference>
<sequence>MNKRFNVGVLSLLAVLALNGCSGGTKGADAGEQVEKHDPVTVTVGIPNSFLKVEEINRYITEPVKKKYPWITVQQVTFEKGSSLTELVSAGKTPDIVIHHNLGGMQEYFDMELTYSLSELIQKHKMDLSKFEPEALDAIKAAAQRDDLVGIPYTRHFPALYYNKDIFDKLGVSYPKDGMTWDQVYELAKKVTRKEDNVQFRGLEPNVTERPASQLSLPYVDPKTHKALINTDPWKRVLEFMVKIHQIPGNQQITFHKDANSLFVKDRTLAMLTTNNILFDGNLHLNPDLNWDMVSYPTWPEAPGIGFRNDEHLMMITNTSKNKDAAFMVISTVVSDEVQTDLIKQGRLSILKDKKIRDAFGANLDFIKGKNMQAIYKTIPAKSFTPTKYDVTGMNAINDALKDVVTNGKDVNTALRQAEEKLNQKIEQQEKNK</sequence>
<dbReference type="InterPro" id="IPR050490">
    <property type="entry name" value="Bact_solute-bd_prot1"/>
</dbReference>
<comment type="caution">
    <text evidence="2">The sequence shown here is derived from an EMBL/GenBank/DDBJ whole genome shotgun (WGS) entry which is preliminary data.</text>
</comment>
<dbReference type="Proteomes" id="UP000730618">
    <property type="component" value="Unassembled WGS sequence"/>
</dbReference>
<feature type="chain" id="PRO_5046411964" description="Extracellular solute-binding protein" evidence="1">
    <location>
        <begin position="28"/>
        <end position="433"/>
    </location>
</feature>
<proteinExistence type="predicted"/>
<gene>
    <name evidence="2" type="ORF">PAECIP111802_00263</name>
</gene>